<reference evidence="1" key="1">
    <citation type="submission" date="2023-04" db="EMBL/GenBank/DDBJ databases">
        <title>Phytophthora fragariaefolia NBRC 109709.</title>
        <authorList>
            <person name="Ichikawa N."/>
            <person name="Sato H."/>
            <person name="Tonouchi N."/>
        </authorList>
    </citation>
    <scope>NUCLEOTIDE SEQUENCE</scope>
    <source>
        <strain evidence="1">NBRC 109709</strain>
    </source>
</reference>
<organism evidence="1 2">
    <name type="scientific">Phytophthora fragariaefolia</name>
    <dbReference type="NCBI Taxonomy" id="1490495"/>
    <lineage>
        <taxon>Eukaryota</taxon>
        <taxon>Sar</taxon>
        <taxon>Stramenopiles</taxon>
        <taxon>Oomycota</taxon>
        <taxon>Peronosporomycetes</taxon>
        <taxon>Peronosporales</taxon>
        <taxon>Peronosporaceae</taxon>
        <taxon>Phytophthora</taxon>
    </lineage>
</organism>
<protein>
    <submittedName>
        <fullName evidence="1">Unnamed protein product</fullName>
    </submittedName>
</protein>
<keyword evidence="2" id="KW-1185">Reference proteome</keyword>
<dbReference type="AlphaFoldDB" id="A0A9W6XCP2"/>
<evidence type="ECO:0000313" key="2">
    <source>
        <dbReference type="Proteomes" id="UP001165121"/>
    </source>
</evidence>
<dbReference type="EMBL" id="BSXT01000901">
    <property type="protein sequence ID" value="GMF35904.1"/>
    <property type="molecule type" value="Genomic_DNA"/>
</dbReference>
<accession>A0A9W6XCP2</accession>
<proteinExistence type="predicted"/>
<dbReference type="Proteomes" id="UP001165121">
    <property type="component" value="Unassembled WGS sequence"/>
</dbReference>
<evidence type="ECO:0000313" key="1">
    <source>
        <dbReference type="EMBL" id="GMF35904.1"/>
    </source>
</evidence>
<name>A0A9W6XCP2_9STRA</name>
<gene>
    <name evidence="1" type="ORF">Pfra01_000963100</name>
</gene>
<comment type="caution">
    <text evidence="1">The sequence shown here is derived from an EMBL/GenBank/DDBJ whole genome shotgun (WGS) entry which is preliminary data.</text>
</comment>
<sequence length="127" mass="13265">MPEQAPTTSACLEGTAISCLALSSPCALKFTARAASCCGMRGTAMPKGDCFTPLQLNSSPCWFVAPDLKRIVLNQAQCSVTITPESSQPSVMALSTVPPCPSHPPAKLLSSDWYYATNGLGQSRSGP</sequence>